<dbReference type="InterPro" id="IPR016024">
    <property type="entry name" value="ARM-type_fold"/>
</dbReference>
<dbReference type="InterPro" id="IPR052087">
    <property type="entry name" value="RRP12"/>
</dbReference>
<dbReference type="HOGENOM" id="CLU_330956_0_0_1"/>
<keyword evidence="2" id="KW-1185">Reference proteome</keyword>
<dbReference type="PANTHER" id="PTHR48287:SF1">
    <property type="entry name" value="ARM REPEAT SUPERFAMILY PROTEIN"/>
    <property type="match status" value="1"/>
</dbReference>
<dbReference type="AlphaFoldDB" id="A0A086J4Y9"/>
<proteinExistence type="predicted"/>
<dbReference type="SUPFAM" id="SSF48371">
    <property type="entry name" value="ARM repeat"/>
    <property type="match status" value="1"/>
</dbReference>
<accession>A0A086J4Y9</accession>
<dbReference type="RefSeq" id="XP_052905762.1">
    <property type="nucleotide sequence ID" value="XM_053047937.1"/>
</dbReference>
<evidence type="ECO:0000313" key="2">
    <source>
        <dbReference type="Proteomes" id="UP000054524"/>
    </source>
</evidence>
<name>A0A086J4Y9_NEMA1</name>
<dbReference type="PANTHER" id="PTHR48287">
    <property type="entry name" value="ARM REPEAT SUPERFAMILY PROTEIN"/>
    <property type="match status" value="1"/>
</dbReference>
<comment type="caution">
    <text evidence="1">The sequence shown here is derived from an EMBL/GenBank/DDBJ whole genome shotgun (WGS) entry which is preliminary data.</text>
</comment>
<dbReference type="EMBL" id="AKIJ01000001">
    <property type="protein sequence ID" value="KFG27207.1"/>
    <property type="molecule type" value="Genomic_DNA"/>
</dbReference>
<reference evidence="1 2" key="1">
    <citation type="journal article" date="2014" name="Genome Announc.">
        <title>Genome Sequence of the Microsporidian Species Nematocida sp1 Strain ERTm6 (ATCC PRA-372).</title>
        <authorList>
            <person name="Bakowski M.A."/>
            <person name="Priest M."/>
            <person name="Young S."/>
            <person name="Cuomo C.A."/>
            <person name="Troemel E.R."/>
        </authorList>
    </citation>
    <scope>NUCLEOTIDE SEQUENCE [LARGE SCALE GENOMIC DNA]</scope>
    <source>
        <strain evidence="1 2">ERTm6</strain>
    </source>
</reference>
<protein>
    <submittedName>
        <fullName evidence="1">Uncharacterized protein</fullName>
    </submittedName>
</protein>
<sequence length="866" mass="98049">MSKPAEEQSDRMANILEERIKGALQKKGVEPTQQEMWLASFDLLRESVETKGVYVEESLKIASKYAPEQLGEQADAVRVCLSKIAHSTGGKSWGDKGFVQLMLKTVFTPEAFADQDLIGRVIDQCMEKSPKTRKRAIPVLRRVIQHEDSTTGESKTFLKLVAEVEMLVKVNQTHSGRMVSILSQLMQEIIKYGVAEKMLHIALWLQKESRIASVQAITFSDTLLKANPQQFLHMHLAVAEDAAGKGCGSQEDLLILLSYIADIMRNSAGLSLQTGCEFVIQSEESAIEESIKELIKKEIGNSKRMPQPVCEAVHNLLLALKGRVALFPKLIVVLAQYCFNEKDMRMNKSIELIIGNIGVDKFMSTIKEREFIFWLPMIKSAVHSTDIEVFVRRFMPEIEAEKRKEDKTDYEAFWSCFPSFCRGMKDSNGVFAHLMRQMPYFMSSPAVSGYISQGITILIEEAHRDMGADAATITLKTNILKTFSIAIDLFERLVLRFKQNPTDNEREAIRSLTKVLDGAWQRRYYADIISRAFVFSGEFFTGEIKPDIKRKENDVPETERVFIENAPILEIVAHNYTQDAKFTEGVLRYVVSTHLRTQKMGYKVLHALIQGGFCPRSLCDFFMDQRTDDVLFQCSRHLRILVIYEIIKRHNIQEGPLLCRAVFEIVRTVRTEGGRNRKAAFDIINEMSATYPAAVLDEVCKMVMAGIPTGLVDYQAGGIAILSSLLYQGKESLSAEVVEMAVQIVESLSAENKYAVGKASIGMLSVVLIEMDLIDKYLSRALVCIDRIIFHFKMKLGENIKLILRKIIEKKGSSILSVPQKELVNYKAAGHRQEEEQRIVTDADGKMRIKDQKFVRNNKGKRVKRS</sequence>
<dbReference type="Proteomes" id="UP000054524">
    <property type="component" value="Unassembled WGS sequence"/>
</dbReference>
<gene>
    <name evidence="1" type="ORF">NESG_00284</name>
</gene>
<organism evidence="1 2">
    <name type="scientific">Nematocida ausubeli (strain ATCC PRA-371 / ERTm2)</name>
    <name type="common">Nematode killer fungus</name>
    <dbReference type="NCBI Taxonomy" id="1913371"/>
    <lineage>
        <taxon>Eukaryota</taxon>
        <taxon>Fungi</taxon>
        <taxon>Fungi incertae sedis</taxon>
        <taxon>Microsporidia</taxon>
        <taxon>Nematocida</taxon>
    </lineage>
</organism>
<evidence type="ECO:0000313" key="1">
    <source>
        <dbReference type="EMBL" id="KFG27207.1"/>
    </source>
</evidence>
<dbReference type="GeneID" id="77675257"/>